<dbReference type="InterPro" id="IPR036179">
    <property type="entry name" value="Ig-like_dom_sf"/>
</dbReference>
<feature type="domain" description="Ig-like" evidence="4">
    <location>
        <begin position="44"/>
        <end position="130"/>
    </location>
</feature>
<evidence type="ECO:0000256" key="3">
    <source>
        <dbReference type="SAM" id="Phobius"/>
    </source>
</evidence>
<dbReference type="AlphaFoldDB" id="A0A8C5TET4"/>
<name>A0A8C5TET4_9PASS</name>
<keyword evidence="6" id="KW-1185">Reference proteome</keyword>
<reference evidence="5" key="1">
    <citation type="submission" date="2025-08" db="UniProtKB">
        <authorList>
            <consortium name="Ensembl"/>
        </authorList>
    </citation>
    <scope>IDENTIFICATION</scope>
</reference>
<sequence>MAVSTQVSIAWFSTYFGKNQRVSWVRGAVSSFRSFFFPEMLPNPKLVLAHGTLSVVMKQNVTLSCLSESGSPPVRYTLFKHNQQVSALNRSDWTPALFPLTISSASDLGEYKCKAEYNISTGGKYSNSLNFTLLGTFCLALVIAGKLQVLILIYKKYLKYGTTLHCINFFFLFGRREKPFSAPDNFSWLDPATTHNRIGSGNSIFHNSLV</sequence>
<keyword evidence="3" id="KW-1133">Transmembrane helix</keyword>
<evidence type="ECO:0000313" key="6">
    <source>
        <dbReference type="Proteomes" id="UP000694560"/>
    </source>
</evidence>
<evidence type="ECO:0000313" key="5">
    <source>
        <dbReference type="Ensembl" id="ENSMCSP00000006867.1"/>
    </source>
</evidence>
<dbReference type="SUPFAM" id="SSF48726">
    <property type="entry name" value="Immunoglobulin"/>
    <property type="match status" value="1"/>
</dbReference>
<dbReference type="Proteomes" id="UP000694560">
    <property type="component" value="Unplaced"/>
</dbReference>
<dbReference type="InterPro" id="IPR040878">
    <property type="entry name" value="IL-40-like_Ig"/>
</dbReference>
<keyword evidence="3" id="KW-0472">Membrane</keyword>
<dbReference type="InterPro" id="IPR013783">
    <property type="entry name" value="Ig-like_fold"/>
</dbReference>
<dbReference type="SMART" id="SM00409">
    <property type="entry name" value="IG"/>
    <property type="match status" value="1"/>
</dbReference>
<dbReference type="OrthoDB" id="9947088at2759"/>
<keyword evidence="2" id="KW-0325">Glycoprotein</keyword>
<reference evidence="5" key="2">
    <citation type="submission" date="2025-09" db="UniProtKB">
        <authorList>
            <consortium name="Ensembl"/>
        </authorList>
    </citation>
    <scope>IDENTIFICATION</scope>
</reference>
<evidence type="ECO:0000256" key="2">
    <source>
        <dbReference type="ARBA" id="ARBA00023180"/>
    </source>
</evidence>
<organism evidence="5 6">
    <name type="scientific">Malurus cyaneus samueli</name>
    <dbReference type="NCBI Taxonomy" id="2593467"/>
    <lineage>
        <taxon>Eukaryota</taxon>
        <taxon>Metazoa</taxon>
        <taxon>Chordata</taxon>
        <taxon>Craniata</taxon>
        <taxon>Vertebrata</taxon>
        <taxon>Euteleostomi</taxon>
        <taxon>Archelosauria</taxon>
        <taxon>Archosauria</taxon>
        <taxon>Dinosauria</taxon>
        <taxon>Saurischia</taxon>
        <taxon>Theropoda</taxon>
        <taxon>Coelurosauria</taxon>
        <taxon>Aves</taxon>
        <taxon>Neognathae</taxon>
        <taxon>Neoaves</taxon>
        <taxon>Telluraves</taxon>
        <taxon>Australaves</taxon>
        <taxon>Passeriformes</taxon>
        <taxon>Meliphagoidea</taxon>
        <taxon>Maluridae</taxon>
        <taxon>Malurus</taxon>
    </lineage>
</organism>
<evidence type="ECO:0000256" key="1">
    <source>
        <dbReference type="ARBA" id="ARBA00022729"/>
    </source>
</evidence>
<accession>A0A8C5TET4</accession>
<proteinExistence type="predicted"/>
<protein>
    <recommendedName>
        <fullName evidence="4">Ig-like domain-containing protein</fullName>
    </recommendedName>
</protein>
<dbReference type="Pfam" id="PF17736">
    <property type="entry name" value="Ig_C17orf99"/>
    <property type="match status" value="1"/>
</dbReference>
<dbReference type="InterPro" id="IPR003599">
    <property type="entry name" value="Ig_sub"/>
</dbReference>
<keyword evidence="3" id="KW-0812">Transmembrane</keyword>
<dbReference type="Ensembl" id="ENSMCST00000007030.1">
    <property type="protein sequence ID" value="ENSMCSP00000006867.1"/>
    <property type="gene ID" value="ENSMCSG00000004954.1"/>
</dbReference>
<evidence type="ECO:0000259" key="4">
    <source>
        <dbReference type="PROSITE" id="PS50835"/>
    </source>
</evidence>
<dbReference type="Gene3D" id="2.60.40.10">
    <property type="entry name" value="Immunoglobulins"/>
    <property type="match status" value="1"/>
</dbReference>
<dbReference type="InterPro" id="IPR007110">
    <property type="entry name" value="Ig-like_dom"/>
</dbReference>
<keyword evidence="1" id="KW-0732">Signal</keyword>
<dbReference type="PROSITE" id="PS50835">
    <property type="entry name" value="IG_LIKE"/>
    <property type="match status" value="1"/>
</dbReference>
<feature type="transmembrane region" description="Helical" evidence="3">
    <location>
        <begin position="131"/>
        <end position="154"/>
    </location>
</feature>